<feature type="non-terminal residue" evidence="2">
    <location>
        <position position="92"/>
    </location>
</feature>
<dbReference type="EC" id="3.6.1.7" evidence="2"/>
<feature type="compositionally biased region" description="Basic residues" evidence="1">
    <location>
        <begin position="69"/>
        <end position="78"/>
    </location>
</feature>
<feature type="region of interest" description="Disordered" evidence="1">
    <location>
        <begin position="1"/>
        <end position="92"/>
    </location>
</feature>
<gene>
    <name evidence="2" type="ORF">AVDCRST_MAG54-3180</name>
</gene>
<dbReference type="GO" id="GO:0003998">
    <property type="term" value="F:acylphosphatase activity"/>
    <property type="evidence" value="ECO:0007669"/>
    <property type="project" value="UniProtKB-EC"/>
</dbReference>
<dbReference type="EMBL" id="CADCTH010000404">
    <property type="protein sequence ID" value="CAA9274212.1"/>
    <property type="molecule type" value="Genomic_DNA"/>
</dbReference>
<proteinExistence type="predicted"/>
<organism evidence="2">
    <name type="scientific">uncultured Actinomycetospora sp</name>
    <dbReference type="NCBI Taxonomy" id="1135996"/>
    <lineage>
        <taxon>Bacteria</taxon>
        <taxon>Bacillati</taxon>
        <taxon>Actinomycetota</taxon>
        <taxon>Actinomycetes</taxon>
        <taxon>Pseudonocardiales</taxon>
        <taxon>Pseudonocardiaceae</taxon>
        <taxon>Actinomycetospora</taxon>
        <taxon>environmental samples</taxon>
    </lineage>
</organism>
<name>A0A6J4J9A8_9PSEU</name>
<reference evidence="2" key="1">
    <citation type="submission" date="2020-02" db="EMBL/GenBank/DDBJ databases">
        <authorList>
            <person name="Meier V. D."/>
        </authorList>
    </citation>
    <scope>NUCLEOTIDE SEQUENCE</scope>
    <source>
        <strain evidence="2">AVDCRST_MAG54</strain>
    </source>
</reference>
<sequence>ERWRHASSRRRHRRRPGRQLSRCDSPGGRAGWARRVGAQPRRRLGRGGLRGRRRRGRAARRVVSLRAEQRRRRRRRAHGGGGGGRVGLRRPL</sequence>
<evidence type="ECO:0000313" key="2">
    <source>
        <dbReference type="EMBL" id="CAA9274212.1"/>
    </source>
</evidence>
<feature type="compositionally biased region" description="Basic residues" evidence="1">
    <location>
        <begin position="40"/>
        <end position="60"/>
    </location>
</feature>
<feature type="non-terminal residue" evidence="2">
    <location>
        <position position="1"/>
    </location>
</feature>
<accession>A0A6J4J9A8</accession>
<dbReference type="AlphaFoldDB" id="A0A6J4J9A8"/>
<evidence type="ECO:0000256" key="1">
    <source>
        <dbReference type="SAM" id="MobiDB-lite"/>
    </source>
</evidence>
<keyword evidence="2" id="KW-0378">Hydrolase</keyword>
<feature type="compositionally biased region" description="Basic residues" evidence="1">
    <location>
        <begin position="1"/>
        <end position="17"/>
    </location>
</feature>
<protein>
    <submittedName>
        <fullName evidence="2">Acylphosphate phosphohydrolase, putative</fullName>
        <ecNumber evidence="2">3.6.1.7</ecNumber>
    </submittedName>
</protein>